<keyword evidence="13 15" id="KW-0539">Nucleus</keyword>
<dbReference type="PANTHER" id="PTHR13451">
    <property type="entry name" value="CLASS II CROSSOVER JUNCTION ENDONUCLEASE MUS81"/>
    <property type="match status" value="1"/>
</dbReference>
<feature type="compositionally biased region" description="Low complexity" evidence="16">
    <location>
        <begin position="893"/>
        <end position="906"/>
    </location>
</feature>
<dbReference type="SUPFAM" id="SSF53756">
    <property type="entry name" value="UDP-Glycosyltransferase/glycogen phosphorylase"/>
    <property type="match status" value="1"/>
</dbReference>
<dbReference type="Proteomes" id="UP000274822">
    <property type="component" value="Unassembled WGS sequence"/>
</dbReference>
<dbReference type="FunFam" id="1.10.10.10:FF:000307">
    <property type="entry name" value="Crossover junction endonuclease MUS81"/>
    <property type="match status" value="1"/>
</dbReference>
<gene>
    <name evidence="18" type="ORF">BC938DRAFT_476780</name>
</gene>
<comment type="caution">
    <text evidence="18">The sequence shown here is derived from an EMBL/GenBank/DDBJ whole genome shotgun (WGS) entry which is preliminary data.</text>
</comment>
<dbReference type="GO" id="GO:0031573">
    <property type="term" value="P:mitotic intra-S DNA damage checkpoint signaling"/>
    <property type="evidence" value="ECO:0007669"/>
    <property type="project" value="TreeGrafter"/>
</dbReference>
<dbReference type="GO" id="GO:0048476">
    <property type="term" value="C:Holliday junction resolvase complex"/>
    <property type="evidence" value="ECO:0007669"/>
    <property type="project" value="UniProtKB-UniRule"/>
</dbReference>
<evidence type="ECO:0000313" key="18">
    <source>
        <dbReference type="EMBL" id="RUS31911.1"/>
    </source>
</evidence>
<comment type="similarity">
    <text evidence="3 15">Belongs to the XPF family.</text>
</comment>
<dbReference type="InterPro" id="IPR006166">
    <property type="entry name" value="ERCC4_domain"/>
</dbReference>
<dbReference type="Gene3D" id="1.10.150.110">
    <property type="entry name" value="DNA polymerase beta, N-terminal domain-like"/>
    <property type="match status" value="1"/>
</dbReference>
<dbReference type="EMBL" id="RBNJ01002493">
    <property type="protein sequence ID" value="RUS31911.1"/>
    <property type="molecule type" value="Genomic_DNA"/>
</dbReference>
<keyword evidence="12 15" id="KW-0234">DNA repair</keyword>
<evidence type="ECO:0000256" key="10">
    <source>
        <dbReference type="ARBA" id="ARBA00022842"/>
    </source>
</evidence>
<evidence type="ECO:0000256" key="3">
    <source>
        <dbReference type="ARBA" id="ARBA00010015"/>
    </source>
</evidence>
<dbReference type="CDD" id="cd20074">
    <property type="entry name" value="XPF_nuclease_Mus81"/>
    <property type="match status" value="1"/>
</dbReference>
<dbReference type="Gene3D" id="1.10.10.10">
    <property type="entry name" value="Winged helix-like DNA-binding domain superfamily/Winged helix DNA-binding domain"/>
    <property type="match status" value="1"/>
</dbReference>
<evidence type="ECO:0000256" key="2">
    <source>
        <dbReference type="ARBA" id="ARBA00004123"/>
    </source>
</evidence>
<dbReference type="GO" id="GO:0000712">
    <property type="term" value="P:resolution of meiotic recombination intermediates"/>
    <property type="evidence" value="ECO:0007669"/>
    <property type="project" value="UniProtKB-ARBA"/>
</dbReference>
<protein>
    <recommendedName>
        <fullName evidence="15">Crossover junction endonuclease MUS81</fullName>
        <ecNumber evidence="15">3.1.22.-</ecNumber>
    </recommendedName>
</protein>
<dbReference type="SMART" id="SM00891">
    <property type="entry name" value="ERCC4"/>
    <property type="match status" value="1"/>
</dbReference>
<reference evidence="18 19" key="1">
    <citation type="journal article" date="2018" name="New Phytol.">
        <title>Phylogenomics of Endogonaceae and evolution of mycorrhizas within Mucoromycota.</title>
        <authorList>
            <person name="Chang Y."/>
            <person name="Desiro A."/>
            <person name="Na H."/>
            <person name="Sandor L."/>
            <person name="Lipzen A."/>
            <person name="Clum A."/>
            <person name="Barry K."/>
            <person name="Grigoriev I.V."/>
            <person name="Martin F.M."/>
            <person name="Stajich J.E."/>
            <person name="Smith M.E."/>
            <person name="Bonito G."/>
            <person name="Spatafora J.W."/>
        </authorList>
    </citation>
    <scope>NUCLEOTIDE SEQUENCE [LARGE SCALE GENOMIC DNA]</scope>
    <source>
        <strain evidence="18 19">AD002</strain>
    </source>
</reference>
<evidence type="ECO:0000256" key="16">
    <source>
        <dbReference type="SAM" id="MobiDB-lite"/>
    </source>
</evidence>
<evidence type="ECO:0000256" key="15">
    <source>
        <dbReference type="RuleBase" id="RU369042"/>
    </source>
</evidence>
<dbReference type="Gene3D" id="3.40.50.2000">
    <property type="entry name" value="Glycogen Phosphorylase B"/>
    <property type="match status" value="1"/>
</dbReference>
<organism evidence="18 19">
    <name type="scientific">Jimgerdemannia flammicorona</name>
    <dbReference type="NCBI Taxonomy" id="994334"/>
    <lineage>
        <taxon>Eukaryota</taxon>
        <taxon>Fungi</taxon>
        <taxon>Fungi incertae sedis</taxon>
        <taxon>Mucoromycota</taxon>
        <taxon>Mucoromycotina</taxon>
        <taxon>Endogonomycetes</taxon>
        <taxon>Endogonales</taxon>
        <taxon>Endogonaceae</taxon>
        <taxon>Jimgerdemannia</taxon>
    </lineage>
</organism>
<dbReference type="PANTHER" id="PTHR13451:SF0">
    <property type="entry name" value="CROSSOVER JUNCTION ENDONUCLEASE MUS81"/>
    <property type="match status" value="1"/>
</dbReference>
<dbReference type="GO" id="GO:0006308">
    <property type="term" value="P:DNA catabolic process"/>
    <property type="evidence" value="ECO:0007669"/>
    <property type="project" value="UniProtKB-UniRule"/>
</dbReference>
<comment type="subcellular location">
    <subcellularLocation>
        <location evidence="2 15">Nucleus</location>
    </subcellularLocation>
</comment>
<evidence type="ECO:0000256" key="4">
    <source>
        <dbReference type="ARBA" id="ARBA00022676"/>
    </source>
</evidence>
<dbReference type="GO" id="GO:0003677">
    <property type="term" value="F:DNA binding"/>
    <property type="evidence" value="ECO:0007669"/>
    <property type="project" value="UniProtKB-UniRule"/>
</dbReference>
<evidence type="ECO:0000259" key="17">
    <source>
        <dbReference type="SMART" id="SM00891"/>
    </source>
</evidence>
<dbReference type="EC" id="3.1.22.-" evidence="15"/>
<dbReference type="InterPro" id="IPR047416">
    <property type="entry name" value="XPF_nuclease_Mus81"/>
</dbReference>
<evidence type="ECO:0000256" key="11">
    <source>
        <dbReference type="ARBA" id="ARBA00023172"/>
    </source>
</evidence>
<dbReference type="Gene3D" id="3.40.50.10130">
    <property type="match status" value="1"/>
</dbReference>
<dbReference type="CDD" id="cd21036">
    <property type="entry name" value="WH_MUS81"/>
    <property type="match status" value="1"/>
</dbReference>
<feature type="compositionally biased region" description="Acidic residues" evidence="16">
    <location>
        <begin position="709"/>
        <end position="723"/>
    </location>
</feature>
<dbReference type="Pfam" id="PF21136">
    <property type="entry name" value="WHD_MUS81"/>
    <property type="match status" value="1"/>
</dbReference>
<keyword evidence="7 15" id="KW-0255">Endonuclease</keyword>
<dbReference type="GO" id="GO:0048257">
    <property type="term" value="F:3'-flap endonuclease activity"/>
    <property type="evidence" value="ECO:0007669"/>
    <property type="project" value="TreeGrafter"/>
</dbReference>
<keyword evidence="9 15" id="KW-0378">Hydrolase</keyword>
<keyword evidence="5 15" id="KW-0540">Nuclease</keyword>
<dbReference type="Pfam" id="PF02732">
    <property type="entry name" value="ERCC4"/>
    <property type="match status" value="1"/>
</dbReference>
<dbReference type="Pfam" id="PF14716">
    <property type="entry name" value="HHH_8"/>
    <property type="match status" value="1"/>
</dbReference>
<evidence type="ECO:0000256" key="7">
    <source>
        <dbReference type="ARBA" id="ARBA00022759"/>
    </source>
</evidence>
<dbReference type="InterPro" id="IPR033309">
    <property type="entry name" value="Mus81"/>
</dbReference>
<evidence type="ECO:0000256" key="5">
    <source>
        <dbReference type="ARBA" id="ARBA00022722"/>
    </source>
</evidence>
<sequence length="1247" mass="139254">MYTSHHDRTHCFEETRDGRFDSANTVDLSNANIRLVLTRVFLIYVPSTHLGTLEVRVYGNTIIPRTFFGKFYILCAILRQFHLSLLLLFWDKDEYDVLFVDQLSASVPLLKWLGGAKSLLKKLYRAPVDLFEELTTSKDSFSVRLHRLHHINFAHCHQLFVNSDAADTIVVNSKFTRSIFRQSFPSIRQEPQVLYPAINLAAYDKTVDEGDPSVKILKTLVVFYFNDMRTFWALMVYVQAFAKLKKTGLVPEEEFDDQLRLVIAGGYDKRVSENVEYHQELDLLARDYGLKTHTILPGSRETPPVNAQVVFLCSFNDVQRTHLLFQALVLLYTPANEHFGIVPVEAMYASLPVIAVNSGGPTESIKHGVTGLLCEPVEEVWASAIASSVGEDSGEVGKDGGGGEALDAVVDYAPSSDSVAFSTYRSVFAKILDDKISQHYCSPDLREPPVVAMDRRVDGAREKPKFKGLLYLQEGQNPLRAFNLFLFITISLTADSFQQAYDSVLRCPLTFQHPSEAEQLSGIGPGIVARLEKKFIEHYEALGEPVLRRPTAYRKRKTREAAVLEAESPEPPPKKLKRRAQIYIPQYRSGAYAILLALLAEHDRRLDDEISYLTKTNIVRLAQPHCDASFDMPETAGSSYTAWNSMKTLLEKDYVYKNGSPTRFILTETGLAVARQLAEVGNSAGAGATEAAKEVIESRRSKNKQVEQHDDDEDDGDQLEELQGDSWGGPQGRVNGVSNNHTSFLSTVPGNNAFSSTSSIGIPKMGSEISMSSYREEDTDENIFQYSYLTSEGTRVRRKDEADVRIDESTFTVTYRVQFPRAQAAHPFADYILIDGSLEGHLTGYLDEAQAQDISPGLPAASSARAWHLKTRLQNNSTAALRLSQPPPPPSSQPRTATSTNLTSSSSSASASALSIHRAIAPVPSALPHADSKTAPSILTFPPITPTIFHPGTFEIVLVLDTREVRQKKDRDYIQGRLLEHGVRVVVRSLELGDVVWVARRTEDEEELVLDYVLERKRADDLVASIKDGRFKEQKFRLSNSGASQIIYVIEEYNFEEVRQFGLQAIQSAMSSTQVVDGFFLKRTSTIDGTIDYLVGMHTLLKKTYENKTLHGIPDKHINRPTFLALKRHLSITQPHGTPHLVTYHSFGELNSKSGTLTLGDLFVKMLMTVRGVSAEKATEIAKRYGTPRGLLTAYDALREEEQRKRMVKEATEGSIARRKIGLNLKWPGTAGNIQWEMGLGDVARKG</sequence>
<evidence type="ECO:0000313" key="19">
    <source>
        <dbReference type="Proteomes" id="UP000274822"/>
    </source>
</evidence>
<dbReference type="InterPro" id="IPR010996">
    <property type="entry name" value="HHH_MUS81"/>
</dbReference>
<keyword evidence="19" id="KW-1185">Reference proteome</keyword>
<evidence type="ECO:0000256" key="1">
    <source>
        <dbReference type="ARBA" id="ARBA00001946"/>
    </source>
</evidence>
<accession>A0A433QQ62</accession>
<comment type="function">
    <text evidence="15">Interacts with EME1 to form a DNA structure-specific endonuclease with substrate preference for branched DNA structures with a 5'-end at the branch nick. Typical substrates include 3'-flap structures, D-loops, replication forks and nicked Holliday junctions. May be required in mitosis for the processing of stalled or collapsed replication fork intermediates. May be required in meiosis for the repair of meiosis-specific double strand breaks subsequent to single-end invasion (SEI).</text>
</comment>
<evidence type="ECO:0000256" key="8">
    <source>
        <dbReference type="ARBA" id="ARBA00022763"/>
    </source>
</evidence>
<dbReference type="InterPro" id="IPR047417">
    <property type="entry name" value="WHD_MUS81"/>
</dbReference>
<keyword evidence="14" id="KW-0469">Meiosis</keyword>
<evidence type="ECO:0000256" key="9">
    <source>
        <dbReference type="ARBA" id="ARBA00022801"/>
    </source>
</evidence>
<keyword evidence="4" id="KW-0808">Transferase</keyword>
<name>A0A433QQ62_9FUNG</name>
<comment type="subunit">
    <text evidence="15">Interacts with EME1.</text>
</comment>
<keyword evidence="6 15" id="KW-0479">Metal-binding</keyword>
<keyword evidence="8 15" id="KW-0227">DNA damage</keyword>
<dbReference type="Pfam" id="PF00534">
    <property type="entry name" value="Glycos_transf_1"/>
    <property type="match status" value="1"/>
</dbReference>
<evidence type="ECO:0000256" key="6">
    <source>
        <dbReference type="ARBA" id="ARBA00022723"/>
    </source>
</evidence>
<dbReference type="GO" id="GO:0046872">
    <property type="term" value="F:metal ion binding"/>
    <property type="evidence" value="ECO:0007669"/>
    <property type="project" value="UniProtKB-UniRule"/>
</dbReference>
<dbReference type="AlphaFoldDB" id="A0A433QQ62"/>
<feature type="compositionally biased region" description="Basic and acidic residues" evidence="16">
    <location>
        <begin position="691"/>
        <end position="708"/>
    </location>
</feature>
<proteinExistence type="inferred from homology"/>
<dbReference type="SUPFAM" id="SSF52980">
    <property type="entry name" value="Restriction endonuclease-like"/>
    <property type="match status" value="1"/>
</dbReference>
<comment type="cofactor">
    <cofactor evidence="1 15">
        <name>Mg(2+)</name>
        <dbReference type="ChEBI" id="CHEBI:18420"/>
    </cofactor>
</comment>
<keyword evidence="11 15" id="KW-0233">DNA recombination</keyword>
<keyword evidence="10 15" id="KW-0460">Magnesium</keyword>
<dbReference type="Gene3D" id="1.10.150.670">
    <property type="entry name" value="Crossover junction endonuclease EME1, DNA-binding domain"/>
    <property type="match status" value="1"/>
</dbReference>
<dbReference type="InterPro" id="IPR011335">
    <property type="entry name" value="Restrct_endonuc-II-like"/>
</dbReference>
<dbReference type="GO" id="GO:0016757">
    <property type="term" value="F:glycosyltransferase activity"/>
    <property type="evidence" value="ECO:0007669"/>
    <property type="project" value="UniProtKB-KW"/>
</dbReference>
<dbReference type="InterPro" id="IPR036388">
    <property type="entry name" value="WH-like_DNA-bd_sf"/>
</dbReference>
<evidence type="ECO:0000256" key="14">
    <source>
        <dbReference type="ARBA" id="ARBA00023254"/>
    </source>
</evidence>
<dbReference type="FunFam" id="3.40.50.10130:FF:000003">
    <property type="entry name" value="Crossover junction endonuclease MUS81"/>
    <property type="match status" value="1"/>
</dbReference>
<evidence type="ECO:0000256" key="12">
    <source>
        <dbReference type="ARBA" id="ARBA00023204"/>
    </source>
</evidence>
<dbReference type="InterPro" id="IPR027421">
    <property type="entry name" value="DNA_pol_lamdba_lyase_dom_sf"/>
</dbReference>
<dbReference type="GO" id="GO:0008821">
    <property type="term" value="F:crossover junction DNA endonuclease activity"/>
    <property type="evidence" value="ECO:0007669"/>
    <property type="project" value="UniProtKB-UniRule"/>
</dbReference>
<evidence type="ECO:0000256" key="13">
    <source>
        <dbReference type="ARBA" id="ARBA00023242"/>
    </source>
</evidence>
<dbReference type="GO" id="GO:0000727">
    <property type="term" value="P:double-strand break repair via break-induced replication"/>
    <property type="evidence" value="ECO:0007669"/>
    <property type="project" value="UniProtKB-UniRule"/>
</dbReference>
<feature type="domain" description="ERCC4" evidence="17">
    <location>
        <begin position="957"/>
        <end position="1054"/>
    </location>
</feature>
<keyword evidence="4" id="KW-0328">Glycosyltransferase</keyword>
<feature type="region of interest" description="Disordered" evidence="16">
    <location>
        <begin position="880"/>
        <end position="906"/>
    </location>
</feature>
<dbReference type="GO" id="GO:0005634">
    <property type="term" value="C:nucleus"/>
    <property type="evidence" value="ECO:0007669"/>
    <property type="project" value="UniProtKB-SubCell"/>
</dbReference>
<feature type="region of interest" description="Disordered" evidence="16">
    <location>
        <begin position="682"/>
        <end position="741"/>
    </location>
</feature>
<dbReference type="InterPro" id="IPR042530">
    <property type="entry name" value="EME1/EME2_C"/>
</dbReference>
<dbReference type="InterPro" id="IPR001296">
    <property type="entry name" value="Glyco_trans_1"/>
</dbReference>